<dbReference type="EMBL" id="REFZ01000007">
    <property type="protein sequence ID" value="RQG99955.1"/>
    <property type="molecule type" value="Genomic_DNA"/>
</dbReference>
<feature type="transmembrane region" description="Helical" evidence="2">
    <location>
        <begin position="54"/>
        <end position="75"/>
    </location>
</feature>
<sequence length="464" mass="48676">MNRLPGELRTDQQPPMAIPLRHFVVALGFLFATVVGGFALALPGGSGLSAVAHVHVALLGWIGITIMGAMTQFVPVWSGVAIHSRRLAVVQLWLVTVGAIGFVVALLAGEVTWLPYVAAPILLGLWTFVYTVGRTLLRARPLDFTERHFALALACFAVLAPLGYLLAVDFSRPIFDATPLARGDALVVHATLALYGAVLVTIVGALRQLTAMFAQSEPDALDDALFRLETVAVPLGLVAFAAGRGLGLESVARAGGLAFLLGLAAFTVVVARLLGRATADRSPMTDRYWVVVASLSAWIALAVPAWWLDPLGHGGLFGHPDAAILLVVGVFAFVVVGSLYHVVPFIVWLERYSDRIGFEPVPTVDDLYDGRLERADFGLTVVGFAGLAAEPFVAAPGVVTAGFAAILGIGFCLFVLNVLRSIHRHAPGGVAGVLAGSSPTDGEGNEAGSSADVRAAETTGDPNR</sequence>
<protein>
    <recommendedName>
        <fullName evidence="5">Cbb3-type cytochrome c oxidase subunit I</fullName>
    </recommendedName>
</protein>
<gene>
    <name evidence="3" type="ORF">EA472_12065</name>
</gene>
<evidence type="ECO:0000256" key="2">
    <source>
        <dbReference type="SAM" id="Phobius"/>
    </source>
</evidence>
<feature type="transmembrane region" description="Helical" evidence="2">
    <location>
        <begin position="255"/>
        <end position="275"/>
    </location>
</feature>
<feature type="region of interest" description="Disordered" evidence="1">
    <location>
        <begin position="436"/>
        <end position="464"/>
    </location>
</feature>
<evidence type="ECO:0000256" key="1">
    <source>
        <dbReference type="SAM" id="MobiDB-lite"/>
    </source>
</evidence>
<evidence type="ECO:0000313" key="3">
    <source>
        <dbReference type="EMBL" id="RQG99955.1"/>
    </source>
</evidence>
<feature type="transmembrane region" description="Helical" evidence="2">
    <location>
        <begin position="20"/>
        <end position="42"/>
    </location>
</feature>
<feature type="transmembrane region" description="Helical" evidence="2">
    <location>
        <begin position="87"/>
        <end position="107"/>
    </location>
</feature>
<accession>A0A3N6PLS9</accession>
<feature type="transmembrane region" description="Helical" evidence="2">
    <location>
        <begin position="149"/>
        <end position="167"/>
    </location>
</feature>
<keyword evidence="4" id="KW-1185">Reference proteome</keyword>
<proteinExistence type="predicted"/>
<feature type="transmembrane region" description="Helical" evidence="2">
    <location>
        <begin position="322"/>
        <end position="349"/>
    </location>
</feature>
<reference evidence="3 4" key="1">
    <citation type="submission" date="2018-10" db="EMBL/GenBank/DDBJ databases">
        <title>Natrarchaeobius chitinivorans gen. nov., sp. nov., and Natrarchaeobius haloalkaliphilus sp. nov., alkaliphilic, chitin-utilizing haloarchaea from hypersaline alkaline lakes.</title>
        <authorList>
            <person name="Sorokin D.Y."/>
            <person name="Elcheninov A.G."/>
            <person name="Kostrikina N.A."/>
            <person name="Bale N.J."/>
            <person name="Sinninghe Damste J.S."/>
            <person name="Khijniak T.V."/>
            <person name="Kublanov I.V."/>
            <person name="Toshchakov S.V."/>
        </authorList>
    </citation>
    <scope>NUCLEOTIDE SEQUENCE [LARGE SCALE GENOMIC DNA]</scope>
    <source>
        <strain evidence="3 4">AArcht7</strain>
    </source>
</reference>
<feature type="transmembrane region" description="Helical" evidence="2">
    <location>
        <begin position="113"/>
        <end position="137"/>
    </location>
</feature>
<evidence type="ECO:0000313" key="4">
    <source>
        <dbReference type="Proteomes" id="UP000281431"/>
    </source>
</evidence>
<comment type="caution">
    <text evidence="3">The sequence shown here is derived from an EMBL/GenBank/DDBJ whole genome shotgun (WGS) entry which is preliminary data.</text>
</comment>
<keyword evidence="2" id="KW-1133">Transmembrane helix</keyword>
<dbReference type="SUPFAM" id="SSF81442">
    <property type="entry name" value="Cytochrome c oxidase subunit I-like"/>
    <property type="match status" value="1"/>
</dbReference>
<feature type="transmembrane region" description="Helical" evidence="2">
    <location>
        <begin position="377"/>
        <end position="395"/>
    </location>
</feature>
<dbReference type="Proteomes" id="UP000281431">
    <property type="component" value="Unassembled WGS sequence"/>
</dbReference>
<name>A0A3N6PLS9_NATCH</name>
<feature type="transmembrane region" description="Helical" evidence="2">
    <location>
        <begin position="226"/>
        <end position="243"/>
    </location>
</feature>
<feature type="transmembrane region" description="Helical" evidence="2">
    <location>
        <begin position="401"/>
        <end position="419"/>
    </location>
</feature>
<organism evidence="3 4">
    <name type="scientific">Natrarchaeobius chitinivorans</name>
    <dbReference type="NCBI Taxonomy" id="1679083"/>
    <lineage>
        <taxon>Archaea</taxon>
        <taxon>Methanobacteriati</taxon>
        <taxon>Methanobacteriota</taxon>
        <taxon>Stenosarchaea group</taxon>
        <taxon>Halobacteria</taxon>
        <taxon>Halobacteriales</taxon>
        <taxon>Natrialbaceae</taxon>
        <taxon>Natrarchaeobius</taxon>
    </lineage>
</organism>
<keyword evidence="2" id="KW-0472">Membrane</keyword>
<feature type="transmembrane region" description="Helical" evidence="2">
    <location>
        <begin position="187"/>
        <end position="206"/>
    </location>
</feature>
<keyword evidence="2" id="KW-0812">Transmembrane</keyword>
<dbReference type="InterPro" id="IPR036927">
    <property type="entry name" value="Cyt_c_oxase-like_su1_sf"/>
</dbReference>
<evidence type="ECO:0008006" key="5">
    <source>
        <dbReference type="Google" id="ProtNLM"/>
    </source>
</evidence>
<dbReference type="OrthoDB" id="145655at2157"/>
<dbReference type="Gene3D" id="1.20.210.10">
    <property type="entry name" value="Cytochrome c oxidase-like, subunit I domain"/>
    <property type="match status" value="1"/>
</dbReference>
<dbReference type="AlphaFoldDB" id="A0A3N6PLS9"/>
<feature type="transmembrane region" description="Helical" evidence="2">
    <location>
        <begin position="287"/>
        <end position="307"/>
    </location>
</feature>